<evidence type="ECO:0000313" key="1">
    <source>
        <dbReference type="EMBL" id="KAI9918087.1"/>
    </source>
</evidence>
<reference evidence="1 2" key="1">
    <citation type="journal article" date="2022" name="bioRxiv">
        <title>The genome of the oomycete Peronosclerospora sorghi, a cosmopolitan pathogen of maize and sorghum, is inflated with dispersed pseudogenes.</title>
        <authorList>
            <person name="Fletcher K."/>
            <person name="Martin F."/>
            <person name="Isakeit T."/>
            <person name="Cavanaugh K."/>
            <person name="Magill C."/>
            <person name="Michelmore R."/>
        </authorList>
    </citation>
    <scope>NUCLEOTIDE SEQUENCE [LARGE SCALE GENOMIC DNA]</scope>
    <source>
        <strain evidence="1">P6</strain>
    </source>
</reference>
<dbReference type="Proteomes" id="UP001163321">
    <property type="component" value="Chromosome 13"/>
</dbReference>
<dbReference type="EMBL" id="CM047592">
    <property type="protein sequence ID" value="KAI9918087.1"/>
    <property type="molecule type" value="Genomic_DNA"/>
</dbReference>
<comment type="caution">
    <text evidence="1">The sequence shown here is derived from an EMBL/GenBank/DDBJ whole genome shotgun (WGS) entry which is preliminary data.</text>
</comment>
<sequence length="266" mass="30875">MARAGKCFECVLQGEVNFKHFPSFVERLRGLCDESVVKEDIAYKEYVYRFDDKCPQYIQGVPHYEVRARHVFSGSPTFQGKSVEMPAEGGQKWELRYIGRWERKKMSDHVGSAPLGVPFRSQIAVSVGQNVRSFLRTLGFRFCIYEGNVMYAPVVDRHSYRYMRLGTRWQFPNGITIEATRMKALENEDEKDEYRLVDLENLRVEALLVEIFALTTDDKIDEASQKIRCFAVNLDPYFIERPSEGKEILHSTATLAAEVRRKRPRP</sequence>
<accession>A0ACC0WI55</accession>
<gene>
    <name evidence="1" type="ORF">PsorP6_012703</name>
</gene>
<evidence type="ECO:0000313" key="2">
    <source>
        <dbReference type="Proteomes" id="UP001163321"/>
    </source>
</evidence>
<proteinExistence type="predicted"/>
<organism evidence="1 2">
    <name type="scientific">Peronosclerospora sorghi</name>
    <dbReference type="NCBI Taxonomy" id="230839"/>
    <lineage>
        <taxon>Eukaryota</taxon>
        <taxon>Sar</taxon>
        <taxon>Stramenopiles</taxon>
        <taxon>Oomycota</taxon>
        <taxon>Peronosporomycetes</taxon>
        <taxon>Peronosporales</taxon>
        <taxon>Peronosporaceae</taxon>
        <taxon>Peronosclerospora</taxon>
    </lineage>
</organism>
<protein>
    <submittedName>
        <fullName evidence="1">Uncharacterized protein</fullName>
    </submittedName>
</protein>
<name>A0ACC0WI55_9STRA</name>
<keyword evidence="2" id="KW-1185">Reference proteome</keyword>